<feature type="region of interest" description="Disordered" evidence="1">
    <location>
        <begin position="28"/>
        <end position="67"/>
    </location>
</feature>
<organism evidence="3 4">
    <name type="scientific">Multifurca ochricompacta</name>
    <dbReference type="NCBI Taxonomy" id="376703"/>
    <lineage>
        <taxon>Eukaryota</taxon>
        <taxon>Fungi</taxon>
        <taxon>Dikarya</taxon>
        <taxon>Basidiomycota</taxon>
        <taxon>Agaricomycotina</taxon>
        <taxon>Agaricomycetes</taxon>
        <taxon>Russulales</taxon>
        <taxon>Russulaceae</taxon>
        <taxon>Multifurca</taxon>
    </lineage>
</organism>
<proteinExistence type="predicted"/>
<dbReference type="GO" id="GO:0016747">
    <property type="term" value="F:acyltransferase activity, transferring groups other than amino-acyl groups"/>
    <property type="evidence" value="ECO:0007669"/>
    <property type="project" value="InterPro"/>
</dbReference>
<evidence type="ECO:0000313" key="3">
    <source>
        <dbReference type="EMBL" id="KAI0296502.1"/>
    </source>
</evidence>
<evidence type="ECO:0000256" key="1">
    <source>
        <dbReference type="SAM" id="MobiDB-lite"/>
    </source>
</evidence>
<evidence type="ECO:0000313" key="4">
    <source>
        <dbReference type="Proteomes" id="UP001203297"/>
    </source>
</evidence>
<keyword evidence="4" id="KW-1185">Reference proteome</keyword>
<evidence type="ECO:0000259" key="2">
    <source>
        <dbReference type="PROSITE" id="PS51186"/>
    </source>
</evidence>
<dbReference type="Proteomes" id="UP001203297">
    <property type="component" value="Unassembled WGS sequence"/>
</dbReference>
<dbReference type="EMBL" id="WTXG01000048">
    <property type="protein sequence ID" value="KAI0296502.1"/>
    <property type="molecule type" value="Genomic_DNA"/>
</dbReference>
<accession>A0AAD4LZK2</accession>
<protein>
    <recommendedName>
        <fullName evidence="2">N-acetyltransferase domain-containing protein</fullName>
    </recommendedName>
</protein>
<gene>
    <name evidence="3" type="ORF">B0F90DRAFT_1669789</name>
</gene>
<dbReference type="Gene3D" id="3.40.630.30">
    <property type="match status" value="1"/>
</dbReference>
<feature type="domain" description="N-acetyltransferase" evidence="2">
    <location>
        <begin position="154"/>
        <end position="315"/>
    </location>
</feature>
<dbReference type="InterPro" id="IPR016181">
    <property type="entry name" value="Acyl_CoA_acyltransferase"/>
</dbReference>
<dbReference type="PROSITE" id="PS51186">
    <property type="entry name" value="GNAT"/>
    <property type="match status" value="1"/>
</dbReference>
<dbReference type="Pfam" id="PF00583">
    <property type="entry name" value="Acetyltransf_1"/>
    <property type="match status" value="1"/>
</dbReference>
<dbReference type="CDD" id="cd04301">
    <property type="entry name" value="NAT_SF"/>
    <property type="match status" value="1"/>
</dbReference>
<dbReference type="AlphaFoldDB" id="A0AAD4LZK2"/>
<dbReference type="InterPro" id="IPR000182">
    <property type="entry name" value="GNAT_dom"/>
</dbReference>
<reference evidence="3" key="1">
    <citation type="journal article" date="2022" name="New Phytol.">
        <title>Evolutionary transition to the ectomycorrhizal habit in the genomes of a hyperdiverse lineage of mushroom-forming fungi.</title>
        <authorList>
            <person name="Looney B."/>
            <person name="Miyauchi S."/>
            <person name="Morin E."/>
            <person name="Drula E."/>
            <person name="Courty P.E."/>
            <person name="Kohler A."/>
            <person name="Kuo A."/>
            <person name="LaButti K."/>
            <person name="Pangilinan J."/>
            <person name="Lipzen A."/>
            <person name="Riley R."/>
            <person name="Andreopoulos W."/>
            <person name="He G."/>
            <person name="Johnson J."/>
            <person name="Nolan M."/>
            <person name="Tritt A."/>
            <person name="Barry K.W."/>
            <person name="Grigoriev I.V."/>
            <person name="Nagy L.G."/>
            <person name="Hibbett D."/>
            <person name="Henrissat B."/>
            <person name="Matheny P.B."/>
            <person name="Labbe J."/>
            <person name="Martin F.M."/>
        </authorList>
    </citation>
    <scope>NUCLEOTIDE SEQUENCE</scope>
    <source>
        <strain evidence="3">BPL690</strain>
    </source>
</reference>
<sequence>MTDCLKAQRHKRALPTHTFFRCFGGAQGGRGGGRGKVAPPRAPSSLFPTFSGNVNSSPGLKKKTEEAHKDRSGNLFWGAVFQRSLDLMEDEGEKRGKWQHYQPPRLRLLRQQNQQQVKRFLNPVSLSIAFSETDKEFAIHRPTPHLCGHPKRPGTTCRASSVLPRIAPDDLSSTPHAPDASLSSRYHPNIRQTRGLYRSNFTRDHLRLNHLTFGCSSSPVEVHVLALGVLPAYRRHGLATRLLHTATTTLRSLAATAPQVPSALVTPRTGTRVFADVVRTDGGARAFWKHVGMQEEEGSREPWATVGWRDAVSVAGSVLSAA</sequence>
<comment type="caution">
    <text evidence="3">The sequence shown here is derived from an EMBL/GenBank/DDBJ whole genome shotgun (WGS) entry which is preliminary data.</text>
</comment>
<dbReference type="SUPFAM" id="SSF55729">
    <property type="entry name" value="Acyl-CoA N-acyltransferases (Nat)"/>
    <property type="match status" value="1"/>
</dbReference>
<name>A0AAD4LZK2_9AGAM</name>
<feature type="compositionally biased region" description="Polar residues" evidence="1">
    <location>
        <begin position="46"/>
        <end position="58"/>
    </location>
</feature>